<dbReference type="GO" id="GO:0044183">
    <property type="term" value="F:protein folding chaperone"/>
    <property type="evidence" value="ECO:0007669"/>
    <property type="project" value="InterPro"/>
</dbReference>
<reference evidence="1" key="2">
    <citation type="submission" date="2021-03" db="EMBL/GenBank/DDBJ databases">
        <title>Alternative transmission patterns in independently acquired nutritional co-symbionts of Dictyopharidae planthoppers.</title>
        <authorList>
            <person name="Michalik A."/>
            <person name="Lukasik P."/>
        </authorList>
    </citation>
    <scope>NUCLEOTIDE SEQUENCE</scope>
    <source>
        <strain evidence="1">RANSCY</strain>
    </source>
</reference>
<name>A0A974XE21_9PROT</name>
<sequence>MKPITVLNDYVVLKKLIIRNEKSNILCLSKDKENCVGKVKYFQYKNKYGIGKGDIVFYDKFSSSNVIILGKKYSCLKMSKIICKY</sequence>
<accession>A0A974XE21</accession>
<dbReference type="Pfam" id="PF00166">
    <property type="entry name" value="Cpn10"/>
    <property type="match status" value="1"/>
</dbReference>
<dbReference type="EMBL" id="CP071412">
    <property type="protein sequence ID" value="QSW37934.1"/>
    <property type="molecule type" value="Genomic_DNA"/>
</dbReference>
<dbReference type="InterPro" id="IPR020818">
    <property type="entry name" value="Chaperonin_GroES"/>
</dbReference>
<protein>
    <submittedName>
        <fullName evidence="1">Uncharacterized protein</fullName>
    </submittedName>
</protein>
<dbReference type="GO" id="GO:0005524">
    <property type="term" value="F:ATP binding"/>
    <property type="evidence" value="ECO:0007669"/>
    <property type="project" value="InterPro"/>
</dbReference>
<evidence type="ECO:0000313" key="1">
    <source>
        <dbReference type="EMBL" id="QSW37934.1"/>
    </source>
</evidence>
<gene>
    <name evidence="1" type="ORF">JSR06_00540</name>
</gene>
<organism evidence="1 2">
    <name type="scientific">Candidatus Vidania fulgoroideorum</name>
    <dbReference type="NCBI Taxonomy" id="881286"/>
    <lineage>
        <taxon>Bacteria</taxon>
        <taxon>Pseudomonadati</taxon>
        <taxon>Pseudomonadota</taxon>
        <taxon>Betaproteobacteria</taxon>
        <taxon>Candidatus Vidania</taxon>
    </lineage>
</organism>
<dbReference type="Proteomes" id="UP000663347">
    <property type="component" value="Chromosome"/>
</dbReference>
<reference evidence="1" key="1">
    <citation type="submission" date="2021-02" db="EMBL/GenBank/DDBJ databases">
        <authorList>
            <person name="Franco D."/>
        </authorList>
    </citation>
    <scope>NUCLEOTIDE SEQUENCE</scope>
    <source>
        <strain evidence="1">RANSCY</strain>
    </source>
</reference>
<evidence type="ECO:0000313" key="2">
    <source>
        <dbReference type="Proteomes" id="UP000663347"/>
    </source>
</evidence>
<proteinExistence type="predicted"/>
<dbReference type="AlphaFoldDB" id="A0A974XE21"/>